<dbReference type="AlphaFoldDB" id="A0AAU7LXK3"/>
<evidence type="ECO:0000256" key="3">
    <source>
        <dbReference type="ARBA" id="ARBA00015086"/>
    </source>
</evidence>
<evidence type="ECO:0000256" key="1">
    <source>
        <dbReference type="ARBA" id="ARBA00004886"/>
    </source>
</evidence>
<keyword evidence="4 5" id="KW-0884">PQQ biosynthesis</keyword>
<feature type="cross-link" description="Pyrroloquinoline quinone (Glu-Tyr)" evidence="5">
    <location>
        <begin position="16"/>
        <end position="20"/>
    </location>
</feature>
<gene>
    <name evidence="5 6" type="primary">pqqA</name>
    <name evidence="6" type="ORF">ABLV49_17380</name>
</gene>
<evidence type="ECO:0000313" key="6">
    <source>
        <dbReference type="EMBL" id="XBP72322.1"/>
    </source>
</evidence>
<protein>
    <recommendedName>
        <fullName evidence="3 5">Coenzyme PQQ synthesis protein A</fullName>
    </recommendedName>
    <alternativeName>
        <fullName evidence="5">Pyrroloquinoline quinone biosynthesis protein A</fullName>
    </alternativeName>
</protein>
<accession>A0AAU7LXK3</accession>
<dbReference type="GO" id="GO:0018189">
    <property type="term" value="P:pyrroloquinoline quinone biosynthetic process"/>
    <property type="evidence" value="ECO:0007669"/>
    <property type="project" value="UniProtKB-UniRule"/>
</dbReference>
<comment type="function">
    <text evidence="5">Required for coenzyme pyrroloquinoline quinone (PQQ) biosynthesis. PQQ is probably formed by cross-linking a specific glutamate to a specific tyrosine residue and excising these residues from the peptide.</text>
</comment>
<name>A0AAU7LXK3_9BURK</name>
<comment type="similarity">
    <text evidence="2 5">Belongs to the PqqA family.</text>
</comment>
<dbReference type="NCBIfam" id="TIGR02107">
    <property type="entry name" value="PQQ_syn_pqqA"/>
    <property type="match status" value="1"/>
</dbReference>
<dbReference type="InterPro" id="IPR011725">
    <property type="entry name" value="PQQ_synth_PqqA"/>
</dbReference>
<dbReference type="HAMAP" id="MF_00656">
    <property type="entry name" value="PQQ_syn_PqqA"/>
    <property type="match status" value="1"/>
</dbReference>
<dbReference type="RefSeq" id="WP_083758078.1">
    <property type="nucleotide sequence ID" value="NZ_CBCSCU010000006.1"/>
</dbReference>
<evidence type="ECO:0000256" key="5">
    <source>
        <dbReference type="HAMAP-Rule" id="MF_00656"/>
    </source>
</evidence>
<sequence>MQWTTPSFTDMRFGFEITMYIANR</sequence>
<evidence type="ECO:0000256" key="2">
    <source>
        <dbReference type="ARBA" id="ARBA00009325"/>
    </source>
</evidence>
<proteinExistence type="inferred from homology"/>
<comment type="pathway">
    <text evidence="1 5">Cofactor biosynthesis; pyrroloquinoline quinone biosynthesis.</text>
</comment>
<evidence type="ECO:0000256" key="4">
    <source>
        <dbReference type="ARBA" id="ARBA00022905"/>
    </source>
</evidence>
<dbReference type="EMBL" id="CP157675">
    <property type="protein sequence ID" value="XBP72322.1"/>
    <property type="molecule type" value="Genomic_DNA"/>
</dbReference>
<organism evidence="6">
    <name type="scientific">Polaromonas hydrogenivorans</name>
    <dbReference type="NCBI Taxonomy" id="335476"/>
    <lineage>
        <taxon>Bacteria</taxon>
        <taxon>Pseudomonadati</taxon>
        <taxon>Pseudomonadota</taxon>
        <taxon>Betaproteobacteria</taxon>
        <taxon>Burkholderiales</taxon>
        <taxon>Comamonadaceae</taxon>
        <taxon>Polaromonas</taxon>
    </lineage>
</organism>
<reference evidence="6" key="1">
    <citation type="submission" date="2024-05" db="EMBL/GenBank/DDBJ databases">
        <authorList>
            <person name="Bunk B."/>
            <person name="Swiderski J."/>
            <person name="Sproer C."/>
            <person name="Thiel V."/>
        </authorList>
    </citation>
    <scope>NUCLEOTIDE SEQUENCE</scope>
    <source>
        <strain evidence="6">DSM 17735</strain>
    </source>
</reference>
<dbReference type="Pfam" id="PF08042">
    <property type="entry name" value="PqqA"/>
    <property type="match status" value="1"/>
</dbReference>